<evidence type="ECO:0000259" key="4">
    <source>
        <dbReference type="PROSITE" id="PS50238"/>
    </source>
</evidence>
<feature type="compositionally biased region" description="Polar residues" evidence="3">
    <location>
        <begin position="293"/>
        <end position="302"/>
    </location>
</feature>
<comment type="caution">
    <text evidence="5">The sequence shown here is derived from an EMBL/GenBank/DDBJ whole genome shotgun (WGS) entry which is preliminary data.</text>
</comment>
<dbReference type="GO" id="GO:0005096">
    <property type="term" value="F:GTPase activator activity"/>
    <property type="evidence" value="ECO:0007669"/>
    <property type="project" value="UniProtKB-KW"/>
</dbReference>
<feature type="compositionally biased region" description="Low complexity" evidence="3">
    <location>
        <begin position="348"/>
        <end position="359"/>
    </location>
</feature>
<dbReference type="Pfam" id="PF00620">
    <property type="entry name" value="RhoGAP"/>
    <property type="match status" value="1"/>
</dbReference>
<protein>
    <submittedName>
        <fullName evidence="5">Rho gtpase-activating protein 68f</fullName>
    </submittedName>
</protein>
<dbReference type="InterPro" id="IPR008936">
    <property type="entry name" value="Rho_GTPase_activation_prot"/>
</dbReference>
<feature type="compositionally biased region" description="Basic residues" evidence="3">
    <location>
        <begin position="1"/>
        <end position="14"/>
    </location>
</feature>
<dbReference type="PROSITE" id="PS50096">
    <property type="entry name" value="IQ"/>
    <property type="match status" value="1"/>
</dbReference>
<dbReference type="PROSITE" id="PS50238">
    <property type="entry name" value="RHOGAP"/>
    <property type="match status" value="1"/>
</dbReference>
<dbReference type="GO" id="GO:0007165">
    <property type="term" value="P:signal transduction"/>
    <property type="evidence" value="ECO:0007669"/>
    <property type="project" value="InterPro"/>
</dbReference>
<evidence type="ECO:0000313" key="6">
    <source>
        <dbReference type="Proteomes" id="UP001149090"/>
    </source>
</evidence>
<keyword evidence="2" id="KW-0175">Coiled coil</keyword>
<dbReference type="SUPFAM" id="SSF48350">
    <property type="entry name" value="GTPase activation domain, GAP"/>
    <property type="match status" value="1"/>
</dbReference>
<proteinExistence type="predicted"/>
<feature type="region of interest" description="Disordered" evidence="3">
    <location>
        <begin position="286"/>
        <end position="317"/>
    </location>
</feature>
<dbReference type="PANTHER" id="PTHR23176">
    <property type="entry name" value="RHO/RAC/CDC GTPASE-ACTIVATING PROTEIN"/>
    <property type="match status" value="1"/>
</dbReference>
<feature type="region of interest" description="Disordered" evidence="3">
    <location>
        <begin position="1"/>
        <end position="31"/>
    </location>
</feature>
<reference evidence="5" key="1">
    <citation type="submission" date="2022-10" db="EMBL/GenBank/DDBJ databases">
        <title>Novel sulphate-reducing endosymbionts in the free-living metamonad Anaeramoeba.</title>
        <authorList>
            <person name="Jerlstrom-Hultqvist J."/>
            <person name="Cepicka I."/>
            <person name="Gallot-Lavallee L."/>
            <person name="Salas-Leiva D."/>
            <person name="Curtis B.A."/>
            <person name="Zahonova K."/>
            <person name="Pipaliya S."/>
            <person name="Dacks J."/>
            <person name="Roger A.J."/>
        </authorList>
    </citation>
    <scope>NUCLEOTIDE SEQUENCE</scope>
    <source>
        <strain evidence="5">BMAN</strain>
    </source>
</reference>
<dbReference type="EMBL" id="JAPDFW010000011">
    <property type="protein sequence ID" value="KAJ5080205.1"/>
    <property type="molecule type" value="Genomic_DNA"/>
</dbReference>
<evidence type="ECO:0000313" key="5">
    <source>
        <dbReference type="EMBL" id="KAJ5080205.1"/>
    </source>
</evidence>
<accession>A0A9Q0LYK7</accession>
<dbReference type="GO" id="GO:0005737">
    <property type="term" value="C:cytoplasm"/>
    <property type="evidence" value="ECO:0007669"/>
    <property type="project" value="TreeGrafter"/>
</dbReference>
<name>A0A9Q0LYK7_ANAIG</name>
<sequence>MSTKSKFRSKKNKKNQNQNNKNDKKKNNQNQTKSTKVFGVSLIELVERENCEGNIPKVLRDLVEYLEKNALNLTGIFRVPGSLTQIENVIDSYNKRGNFDFSKIKDPNVIAGVFKTFFRDLPEPLFTFDLFEKWNQARTLDQISVLISKLPKIHQDVLQYLIQYLKKVAEYSKKNKMDSKNLAAVIGPNLSRSNVNLLAIGNVSPLEKMILNFEDLFINNKYLHPNENKNENENENQNQNQNQIENQNQNQNEQNNKSDFNFNFSNSAFGKFFTESQLEQLRKEIEESDKTTDNTPKSSNVPKSKSQKSKEIIEKPEINKIDSIGDLISFDETENSFSKPIEPIKQQNNNDNDNNDNDIINMIINNESDTKNNNESFEFNEQEMMLFYDIKPTQKESKFDKEKNIKEIIQEINEMEIGKILTINIPEYNLYDTKRIKHKKKMQDVLHSMNNIIKQYENILNKFQGKTKTMIQNLMKLNQLKFSNEESIYLYRIFIVKMESFKKKFKYKNEREAKDDNDYSKILIHIHLIFKLKRYIETKSSIKITKLYRGFRTRKILKSCKNHYFEIFEEFPNKIKREFDFEKKEYQAIETSNSRLNIQRYILQQPKELQKMNLKQLLIEKSIIKKEIYGYILEFNKHYRFPPDKIDKIEMIPLYSRYYQIKKLLKNYKNEIKNENENENENENQNEN</sequence>
<feature type="coiled-coil region" evidence="2">
    <location>
        <begin position="658"/>
        <end position="688"/>
    </location>
</feature>
<feature type="region of interest" description="Disordered" evidence="3">
    <location>
        <begin position="338"/>
        <end position="359"/>
    </location>
</feature>
<organism evidence="5 6">
    <name type="scientific">Anaeramoeba ignava</name>
    <name type="common">Anaerobic marine amoeba</name>
    <dbReference type="NCBI Taxonomy" id="1746090"/>
    <lineage>
        <taxon>Eukaryota</taxon>
        <taxon>Metamonada</taxon>
        <taxon>Anaeramoebidae</taxon>
        <taxon>Anaeramoeba</taxon>
    </lineage>
</organism>
<keyword evidence="1" id="KW-0343">GTPase activation</keyword>
<dbReference type="AlphaFoldDB" id="A0A9Q0LYK7"/>
<feature type="domain" description="Rho-GAP" evidence="4">
    <location>
        <begin position="40"/>
        <end position="217"/>
    </location>
</feature>
<dbReference type="Gene3D" id="1.10.555.10">
    <property type="entry name" value="Rho GTPase activation protein"/>
    <property type="match status" value="1"/>
</dbReference>
<evidence type="ECO:0000256" key="2">
    <source>
        <dbReference type="SAM" id="Coils"/>
    </source>
</evidence>
<dbReference type="Proteomes" id="UP001149090">
    <property type="component" value="Unassembled WGS sequence"/>
</dbReference>
<evidence type="ECO:0000256" key="1">
    <source>
        <dbReference type="ARBA" id="ARBA00022468"/>
    </source>
</evidence>
<dbReference type="SMART" id="SM00324">
    <property type="entry name" value="RhoGAP"/>
    <property type="match status" value="1"/>
</dbReference>
<evidence type="ECO:0000256" key="3">
    <source>
        <dbReference type="SAM" id="MobiDB-lite"/>
    </source>
</evidence>
<dbReference type="PANTHER" id="PTHR23176:SF129">
    <property type="entry name" value="RHO GTPASE ACTIVATING PROTEIN AT 16F, ISOFORM E-RELATED"/>
    <property type="match status" value="1"/>
</dbReference>
<feature type="coiled-coil region" evidence="2">
    <location>
        <begin position="227"/>
        <end position="257"/>
    </location>
</feature>
<feature type="compositionally biased region" description="Basic and acidic residues" evidence="3">
    <location>
        <begin position="308"/>
        <end position="317"/>
    </location>
</feature>
<keyword evidence="6" id="KW-1185">Reference proteome</keyword>
<dbReference type="OrthoDB" id="3196451at2759"/>
<dbReference type="InterPro" id="IPR050729">
    <property type="entry name" value="Rho-GAP"/>
</dbReference>
<dbReference type="InterPro" id="IPR000198">
    <property type="entry name" value="RhoGAP_dom"/>
</dbReference>
<gene>
    <name evidence="5" type="ORF">M0811_03689</name>
</gene>